<dbReference type="Proteomes" id="UP000003824">
    <property type="component" value="Unassembled WGS sequence"/>
</dbReference>
<protein>
    <submittedName>
        <fullName evidence="2">Predicted protein</fullName>
    </submittedName>
</protein>
<dbReference type="AlphaFoldDB" id="D5ZST0"/>
<organism evidence="2 3">
    <name type="scientific">Streptomyces viridosporus (strain ATCC 14672 / DSM 40746 / JCM 4963 / KCTC 9882 / NRRL B-12104 / FH 1290)</name>
    <name type="common">Streptomyces ghanaensis</name>
    <dbReference type="NCBI Taxonomy" id="566461"/>
    <lineage>
        <taxon>Bacteria</taxon>
        <taxon>Bacillati</taxon>
        <taxon>Actinomycetota</taxon>
        <taxon>Actinomycetes</taxon>
        <taxon>Kitasatosporales</taxon>
        <taxon>Streptomycetaceae</taxon>
        <taxon>Streptomyces</taxon>
    </lineage>
</organism>
<proteinExistence type="predicted"/>
<gene>
    <name evidence="2" type="ORF">SSFG_00058</name>
</gene>
<dbReference type="EMBL" id="DS999641">
    <property type="protein sequence ID" value="EFE64801.2"/>
    <property type="molecule type" value="Genomic_DNA"/>
</dbReference>
<feature type="region of interest" description="Disordered" evidence="1">
    <location>
        <begin position="1"/>
        <end position="26"/>
    </location>
</feature>
<sequence>MAWRFTSLVRQASNPQGHPESGSDRHRVLAERNSTNAIDLLWLSI</sequence>
<evidence type="ECO:0000256" key="1">
    <source>
        <dbReference type="SAM" id="MobiDB-lite"/>
    </source>
</evidence>
<reference evidence="3" key="1">
    <citation type="submission" date="2008-12" db="EMBL/GenBank/DDBJ databases">
        <title>Annotation of Streptomyces ghanaensis ATCC 14672.</title>
        <authorList>
            <consortium name="The Broad Institute Genome Sequencing Platform"/>
            <consortium name="Broad Institute Microbial Sequencing Center"/>
            <person name="Fischbach M."/>
            <person name="Ward D."/>
            <person name="Young S."/>
            <person name="Kodira C.D."/>
            <person name="Zeng Q."/>
            <person name="Koehrsen M."/>
            <person name="Godfrey P."/>
            <person name="Alvarado L."/>
            <person name="Berlin A.M."/>
            <person name="Borenstein D."/>
            <person name="Chen Z."/>
            <person name="Engels R."/>
            <person name="Freedman E."/>
            <person name="Gellesch M."/>
            <person name="Goldberg J."/>
            <person name="Griggs A."/>
            <person name="Gujja S."/>
            <person name="Heiman D.I."/>
            <person name="Hepburn T.A."/>
            <person name="Howarth C."/>
            <person name="Jen D."/>
            <person name="Larson L."/>
            <person name="Lewis B."/>
            <person name="Mehta T."/>
            <person name="Park D."/>
            <person name="Pearson M."/>
            <person name="Roberts A."/>
            <person name="Saif S."/>
            <person name="Shea T.D."/>
            <person name="Shenoy N."/>
            <person name="Sisk P."/>
            <person name="Stolte C."/>
            <person name="Sykes S.N."/>
            <person name="Walk T."/>
            <person name="White J."/>
            <person name="Yandava C."/>
            <person name="Straight P."/>
            <person name="Clardy J."/>
            <person name="Hung D."/>
            <person name="Kolter R."/>
            <person name="Mekalanos J."/>
            <person name="Walker S."/>
            <person name="Walsh C.T."/>
            <person name="Wieland B.L.C."/>
            <person name="Ilzarbe M."/>
            <person name="Galagan J."/>
            <person name="Nusbaum C."/>
            <person name="Birren B."/>
        </authorList>
    </citation>
    <scope>NUCLEOTIDE SEQUENCE [LARGE SCALE GENOMIC DNA]</scope>
    <source>
        <strain evidence="3">ATCC 14672 / DSM 40746 / JCM 4963 / KCTC 9882 / NRRL B-12104 / FH 1290</strain>
    </source>
</reference>
<evidence type="ECO:0000313" key="3">
    <source>
        <dbReference type="Proteomes" id="UP000003824"/>
    </source>
</evidence>
<name>D5ZST0_STRV1</name>
<evidence type="ECO:0000313" key="2">
    <source>
        <dbReference type="EMBL" id="EFE64801.2"/>
    </source>
</evidence>
<accession>D5ZST0</accession>